<dbReference type="EMBL" id="LXQA010046483">
    <property type="protein sequence ID" value="MCI01566.1"/>
    <property type="molecule type" value="Genomic_DNA"/>
</dbReference>
<name>A0A392NR62_9FABA</name>
<dbReference type="AlphaFoldDB" id="A0A392NR62"/>
<protein>
    <submittedName>
        <fullName evidence="1">Uncharacterized protein</fullName>
    </submittedName>
</protein>
<sequence length="122" mass="14694">MGGKIHRRLFGERRRLSRQDRLLRIQDLIDEKRIELDQARERLRVVLYKRRITRESIQKQNLLSPSEDDEIEEQRKDSLITLENQLTKYNNKVQRLGYGVREIKNEIADLEVEYSKEEEGKA</sequence>
<evidence type="ECO:0000313" key="2">
    <source>
        <dbReference type="Proteomes" id="UP000265520"/>
    </source>
</evidence>
<organism evidence="1 2">
    <name type="scientific">Trifolium medium</name>
    <dbReference type="NCBI Taxonomy" id="97028"/>
    <lineage>
        <taxon>Eukaryota</taxon>
        <taxon>Viridiplantae</taxon>
        <taxon>Streptophyta</taxon>
        <taxon>Embryophyta</taxon>
        <taxon>Tracheophyta</taxon>
        <taxon>Spermatophyta</taxon>
        <taxon>Magnoliopsida</taxon>
        <taxon>eudicotyledons</taxon>
        <taxon>Gunneridae</taxon>
        <taxon>Pentapetalae</taxon>
        <taxon>rosids</taxon>
        <taxon>fabids</taxon>
        <taxon>Fabales</taxon>
        <taxon>Fabaceae</taxon>
        <taxon>Papilionoideae</taxon>
        <taxon>50 kb inversion clade</taxon>
        <taxon>NPAAA clade</taxon>
        <taxon>Hologalegina</taxon>
        <taxon>IRL clade</taxon>
        <taxon>Trifolieae</taxon>
        <taxon>Trifolium</taxon>
    </lineage>
</organism>
<accession>A0A392NR62</accession>
<dbReference type="Proteomes" id="UP000265520">
    <property type="component" value="Unassembled WGS sequence"/>
</dbReference>
<evidence type="ECO:0000313" key="1">
    <source>
        <dbReference type="EMBL" id="MCI01566.1"/>
    </source>
</evidence>
<keyword evidence="2" id="KW-1185">Reference proteome</keyword>
<reference evidence="1 2" key="1">
    <citation type="journal article" date="2018" name="Front. Plant Sci.">
        <title>Red Clover (Trifolium pratense) and Zigzag Clover (T. medium) - A Picture of Genomic Similarities and Differences.</title>
        <authorList>
            <person name="Dluhosova J."/>
            <person name="Istvanek J."/>
            <person name="Nedelnik J."/>
            <person name="Repkova J."/>
        </authorList>
    </citation>
    <scope>NUCLEOTIDE SEQUENCE [LARGE SCALE GENOMIC DNA]</scope>
    <source>
        <strain evidence="2">cv. 10/8</strain>
        <tissue evidence="1">Leaf</tissue>
    </source>
</reference>
<comment type="caution">
    <text evidence="1">The sequence shown here is derived from an EMBL/GenBank/DDBJ whole genome shotgun (WGS) entry which is preliminary data.</text>
</comment>
<proteinExistence type="predicted"/>